<comment type="caution">
    <text evidence="2">The sequence shown here is derived from an EMBL/GenBank/DDBJ whole genome shotgun (WGS) entry which is preliminary data.</text>
</comment>
<sequence length="132" mass="14540">MHCAATASMEKCTRQVARCRFLVRGRAKEGLEEEDDGKKLVNGTERKNDRMNDQTSLKATTSADFCGGTDCGVNGKAAAGSTVGYAIRQRDDKTQKRQEQGQGQADPRDGEERERERRGGKARLEGERTSSK</sequence>
<feature type="region of interest" description="Disordered" evidence="1">
    <location>
        <begin position="27"/>
        <end position="57"/>
    </location>
</feature>
<feature type="compositionally biased region" description="Basic and acidic residues" evidence="1">
    <location>
        <begin position="106"/>
        <end position="132"/>
    </location>
</feature>
<gene>
    <name evidence="2" type="ORF">PM001_LOCUS16116</name>
</gene>
<feature type="region of interest" description="Disordered" evidence="1">
    <location>
        <begin position="84"/>
        <end position="132"/>
    </location>
</feature>
<evidence type="ECO:0000313" key="3">
    <source>
        <dbReference type="Proteomes" id="UP001162060"/>
    </source>
</evidence>
<proteinExistence type="predicted"/>
<evidence type="ECO:0000256" key="1">
    <source>
        <dbReference type="SAM" id="MobiDB-lite"/>
    </source>
</evidence>
<feature type="compositionally biased region" description="Basic and acidic residues" evidence="1">
    <location>
        <begin position="27"/>
        <end position="52"/>
    </location>
</feature>
<evidence type="ECO:0000313" key="2">
    <source>
        <dbReference type="EMBL" id="CAK7930966.1"/>
    </source>
</evidence>
<accession>A0AAV1U855</accession>
<protein>
    <submittedName>
        <fullName evidence="2">Uncharacterized protein</fullName>
    </submittedName>
</protein>
<organism evidence="2 3">
    <name type="scientific">Peronospora matthiolae</name>
    <dbReference type="NCBI Taxonomy" id="2874970"/>
    <lineage>
        <taxon>Eukaryota</taxon>
        <taxon>Sar</taxon>
        <taxon>Stramenopiles</taxon>
        <taxon>Oomycota</taxon>
        <taxon>Peronosporomycetes</taxon>
        <taxon>Peronosporales</taxon>
        <taxon>Peronosporaceae</taxon>
        <taxon>Peronospora</taxon>
    </lineage>
</organism>
<feature type="compositionally biased region" description="Basic and acidic residues" evidence="1">
    <location>
        <begin position="88"/>
        <end position="99"/>
    </location>
</feature>
<dbReference type="AlphaFoldDB" id="A0AAV1U855"/>
<dbReference type="Proteomes" id="UP001162060">
    <property type="component" value="Unassembled WGS sequence"/>
</dbReference>
<dbReference type="EMBL" id="CAKLBY020000170">
    <property type="protein sequence ID" value="CAK7930966.1"/>
    <property type="molecule type" value="Genomic_DNA"/>
</dbReference>
<reference evidence="2" key="1">
    <citation type="submission" date="2024-01" db="EMBL/GenBank/DDBJ databases">
        <authorList>
            <person name="Webb A."/>
        </authorList>
    </citation>
    <scope>NUCLEOTIDE SEQUENCE</scope>
    <source>
        <strain evidence="2">Pm1</strain>
    </source>
</reference>
<name>A0AAV1U855_9STRA</name>